<name>A0A972VZE2_9GAMM</name>
<feature type="non-terminal residue" evidence="1">
    <location>
        <position position="117"/>
    </location>
</feature>
<reference evidence="1" key="1">
    <citation type="submission" date="2020-05" db="EMBL/GenBank/DDBJ databases">
        <title>Sulfur intermediates as new biogeochemical hubs in an aquatic model microbial ecosystem.</title>
        <authorList>
            <person name="Vigneron A."/>
        </authorList>
    </citation>
    <scope>NUCLEOTIDE SEQUENCE</scope>
    <source>
        <strain evidence="1">Bin.250</strain>
    </source>
</reference>
<evidence type="ECO:0000313" key="2">
    <source>
        <dbReference type="Proteomes" id="UP000754644"/>
    </source>
</evidence>
<dbReference type="Proteomes" id="UP000754644">
    <property type="component" value="Unassembled WGS sequence"/>
</dbReference>
<sequence length="117" mass="13099">MTDYLKFPVGLHLLSRWQSGDAEAKQELRTLIDDTIAGHYDARFAEPAPTDTVHTTASVHMLGLDILNELYGVTSAEYYKTDPKRYARVNLMASCLLGTTKQYTTWALYAFTCEATG</sequence>
<evidence type="ECO:0000313" key="1">
    <source>
        <dbReference type="EMBL" id="NQV65467.1"/>
    </source>
</evidence>
<dbReference type="AlphaFoldDB" id="A0A972VZE2"/>
<dbReference type="EMBL" id="JABMOJ010000330">
    <property type="protein sequence ID" value="NQV65467.1"/>
    <property type="molecule type" value="Genomic_DNA"/>
</dbReference>
<organism evidence="1 2">
    <name type="scientific">SAR86 cluster bacterium</name>
    <dbReference type="NCBI Taxonomy" id="2030880"/>
    <lineage>
        <taxon>Bacteria</taxon>
        <taxon>Pseudomonadati</taxon>
        <taxon>Pseudomonadota</taxon>
        <taxon>Gammaproteobacteria</taxon>
        <taxon>SAR86 cluster</taxon>
    </lineage>
</organism>
<comment type="caution">
    <text evidence="1">The sequence shown here is derived from an EMBL/GenBank/DDBJ whole genome shotgun (WGS) entry which is preliminary data.</text>
</comment>
<proteinExistence type="predicted"/>
<protein>
    <submittedName>
        <fullName evidence="1">Uncharacterized protein</fullName>
    </submittedName>
</protein>
<accession>A0A972VZE2</accession>
<gene>
    <name evidence="1" type="ORF">HQ497_08880</name>
</gene>